<evidence type="ECO:0000313" key="3">
    <source>
        <dbReference type="Proteomes" id="UP000026915"/>
    </source>
</evidence>
<reference evidence="2 3" key="1">
    <citation type="journal article" date="2013" name="Genome Biol.">
        <title>The genome sequence of the most widely cultivated cacao type and its use to identify candidate genes regulating pod color.</title>
        <authorList>
            <person name="Motamayor J.C."/>
            <person name="Mockaitis K."/>
            <person name="Schmutz J."/>
            <person name="Haiminen N."/>
            <person name="Iii D.L."/>
            <person name="Cornejo O."/>
            <person name="Findley S.D."/>
            <person name="Zheng P."/>
            <person name="Utro F."/>
            <person name="Royaert S."/>
            <person name="Saski C."/>
            <person name="Jenkins J."/>
            <person name="Podicheti R."/>
            <person name="Zhao M."/>
            <person name="Scheffler B.E."/>
            <person name="Stack J.C."/>
            <person name="Feltus F.A."/>
            <person name="Mustiga G.M."/>
            <person name="Amores F."/>
            <person name="Phillips W."/>
            <person name="Marelli J.P."/>
            <person name="May G.D."/>
            <person name="Shapiro H."/>
            <person name="Ma J."/>
            <person name="Bustamante C.D."/>
            <person name="Schnell R.J."/>
            <person name="Main D."/>
            <person name="Gilbert D."/>
            <person name="Parida L."/>
            <person name="Kuhn D.N."/>
        </authorList>
    </citation>
    <scope>NUCLEOTIDE SEQUENCE [LARGE SCALE GENOMIC DNA]</scope>
    <source>
        <strain evidence="3">cv. Matina 1-6</strain>
    </source>
</reference>
<keyword evidence="3" id="KW-1185">Reference proteome</keyword>
<organism evidence="2 3">
    <name type="scientific">Theobroma cacao</name>
    <name type="common">Cacao</name>
    <name type="synonym">Cocoa</name>
    <dbReference type="NCBI Taxonomy" id="3641"/>
    <lineage>
        <taxon>Eukaryota</taxon>
        <taxon>Viridiplantae</taxon>
        <taxon>Streptophyta</taxon>
        <taxon>Embryophyta</taxon>
        <taxon>Tracheophyta</taxon>
        <taxon>Spermatophyta</taxon>
        <taxon>Magnoliopsida</taxon>
        <taxon>eudicotyledons</taxon>
        <taxon>Gunneridae</taxon>
        <taxon>Pentapetalae</taxon>
        <taxon>rosids</taxon>
        <taxon>malvids</taxon>
        <taxon>Malvales</taxon>
        <taxon>Malvaceae</taxon>
        <taxon>Byttnerioideae</taxon>
        <taxon>Theobroma</taxon>
    </lineage>
</organism>
<gene>
    <name evidence="2" type="ORF">TCM_012011</name>
</gene>
<dbReference type="EMBL" id="CM001881">
    <property type="protein sequence ID" value="EOY20652.1"/>
    <property type="molecule type" value="Genomic_DNA"/>
</dbReference>
<accession>A0A061FUZ1</accession>
<evidence type="ECO:0000256" key="1">
    <source>
        <dbReference type="SAM" id="MobiDB-lite"/>
    </source>
</evidence>
<dbReference type="InParanoid" id="A0A061FUZ1"/>
<evidence type="ECO:0000313" key="2">
    <source>
        <dbReference type="EMBL" id="EOY20652.1"/>
    </source>
</evidence>
<dbReference type="Proteomes" id="UP000026915">
    <property type="component" value="Chromosome 3"/>
</dbReference>
<dbReference type="Gramene" id="EOY20652">
    <property type="protein sequence ID" value="EOY20652"/>
    <property type="gene ID" value="TCM_012011"/>
</dbReference>
<name>A0A061FUZ1_THECC</name>
<dbReference type="AlphaFoldDB" id="A0A061FUZ1"/>
<dbReference type="HOGENOM" id="CLU_2780964_0_0_1"/>
<sequence length="69" mass="7977">MLKRKNLQSKDKVIGGLLFLHEKNQKSKTEISNDDNDHNQDVSDIYDAKEDLVRKKAEGRKMTDAKAFE</sequence>
<proteinExistence type="predicted"/>
<protein>
    <submittedName>
        <fullName evidence="2">Uncharacterized protein</fullName>
    </submittedName>
</protein>
<feature type="region of interest" description="Disordered" evidence="1">
    <location>
        <begin position="26"/>
        <end position="45"/>
    </location>
</feature>